<dbReference type="EMBL" id="CP101509">
    <property type="protein sequence ID" value="UTV29645.1"/>
    <property type="molecule type" value="Genomic_DNA"/>
</dbReference>
<reference evidence="2" key="1">
    <citation type="submission" date="2022-07" db="EMBL/GenBank/DDBJ databases">
        <title>Genome sequencing of Photobacterium atrarenae GJH2-4.</title>
        <authorList>
            <person name="Park S.-J."/>
        </authorList>
    </citation>
    <scope>NUCLEOTIDE SEQUENCE</scope>
    <source>
        <strain evidence="2">GJH2-4</strain>
    </source>
</reference>
<name>A0ABY5GK05_9GAMM</name>
<dbReference type="PANTHER" id="PTHR35006:SF4">
    <property type="entry name" value="BLR7706 PROTEIN"/>
    <property type="match status" value="1"/>
</dbReference>
<dbReference type="PANTHER" id="PTHR35006">
    <property type="entry name" value="GLYOXALASE FAMILY PROTEIN (AFU_ORTHOLOGUE AFUA_5G14830)"/>
    <property type="match status" value="1"/>
</dbReference>
<feature type="domain" description="VOC" evidence="1">
    <location>
        <begin position="2"/>
        <end position="122"/>
    </location>
</feature>
<evidence type="ECO:0000313" key="3">
    <source>
        <dbReference type="Proteomes" id="UP001057998"/>
    </source>
</evidence>
<dbReference type="InterPro" id="IPR004360">
    <property type="entry name" value="Glyas_Fos-R_dOase_dom"/>
</dbReference>
<accession>A0ABY5GK05</accession>
<dbReference type="InterPro" id="IPR029068">
    <property type="entry name" value="Glyas_Bleomycin-R_OHBP_Dase"/>
</dbReference>
<protein>
    <submittedName>
        <fullName evidence="2">VOC family protein</fullName>
    </submittedName>
</protein>
<evidence type="ECO:0000313" key="2">
    <source>
        <dbReference type="EMBL" id="UTV29645.1"/>
    </source>
</evidence>
<dbReference type="Gene3D" id="3.10.180.10">
    <property type="entry name" value="2,3-Dihydroxybiphenyl 1,2-Dioxygenase, domain 1"/>
    <property type="match status" value="1"/>
</dbReference>
<sequence length="124" mass="13256">MIINHVSVGTADVRAVVQFYDAVLGALSIKRTHLIDHVAAAYGEQFEFWVGSPCEHQASAGNGAHVAFQAPDQAAVDAFYRVAIELGAQCEGAPGLRPEYGPTYYAAYVRDLDGNKIEAVVMSA</sequence>
<dbReference type="SUPFAM" id="SSF54593">
    <property type="entry name" value="Glyoxalase/Bleomycin resistance protein/Dihydroxybiphenyl dioxygenase"/>
    <property type="match status" value="1"/>
</dbReference>
<dbReference type="RefSeq" id="WP_255390963.1">
    <property type="nucleotide sequence ID" value="NZ_CP101509.1"/>
</dbReference>
<proteinExistence type="predicted"/>
<organism evidence="2 3">
    <name type="scientific">Photobacterium atrarenae</name>
    <dbReference type="NCBI Taxonomy" id="865757"/>
    <lineage>
        <taxon>Bacteria</taxon>
        <taxon>Pseudomonadati</taxon>
        <taxon>Pseudomonadota</taxon>
        <taxon>Gammaproteobacteria</taxon>
        <taxon>Vibrionales</taxon>
        <taxon>Vibrionaceae</taxon>
        <taxon>Photobacterium</taxon>
    </lineage>
</organism>
<dbReference type="Pfam" id="PF00903">
    <property type="entry name" value="Glyoxalase"/>
    <property type="match status" value="1"/>
</dbReference>
<dbReference type="InterPro" id="IPR037523">
    <property type="entry name" value="VOC_core"/>
</dbReference>
<gene>
    <name evidence="2" type="ORF">NNL38_21785</name>
</gene>
<dbReference type="CDD" id="cd07262">
    <property type="entry name" value="VOC_like"/>
    <property type="match status" value="1"/>
</dbReference>
<dbReference type="PROSITE" id="PS51819">
    <property type="entry name" value="VOC"/>
    <property type="match status" value="1"/>
</dbReference>
<evidence type="ECO:0000259" key="1">
    <source>
        <dbReference type="PROSITE" id="PS51819"/>
    </source>
</evidence>
<keyword evidence="3" id="KW-1185">Reference proteome</keyword>
<dbReference type="Proteomes" id="UP001057998">
    <property type="component" value="Chromosome 2"/>
</dbReference>